<evidence type="ECO:0000313" key="1">
    <source>
        <dbReference type="EMBL" id="UYP20281.1"/>
    </source>
</evidence>
<evidence type="ECO:0000313" key="2">
    <source>
        <dbReference type="Proteomes" id="UP001156484"/>
    </source>
</evidence>
<proteinExistence type="predicted"/>
<gene>
    <name evidence="1" type="ORF">OED52_07035</name>
</gene>
<sequence>MTHFAVPSSDGPRVLPFPDRRRLSRAGILNVWHFADVEFVASGGRLVLRGPTGVGRTRALEMLLPFLLDGDRTRLDASGAGRVDLDELMRTGATGQDERVGFLWLELSGTADTLTIVARLRYSATTDRSEVHFFTTNLRVGVDLHLVDEHRVPLSRDELTRLVGPDDVTRDPERHRARVAERVFGLRGEAGLERYSVLLHLLHLLRSPDTGDRPGTDDLARSLTDALPPLPEDVFAAAAGQLDLLDETRREQIRLETEHDRLQLFHEVLRRYATEALRTDAEAARAAAQRVSETRREGAAAEAEEADLRTQVAAAEVRWQERRDQIDELDHALRGLTSHGSFRTAEDLAQSRATVGALARTADLTADAAEHARHQEHTEAEHAAVLLDELTAAVTRAAQRLGTARSALAPVGLPGDPVPGPLYLGIDRVAPALGSVRTGRETAPEPVVRPTVPLVHLVPDEIDPVREAVERAGAEVRRRREQADRRLVEARRLEAAEYAVREAQSIADRAGREAERLTAEVAEAETRVGAAASALLHRWREWIIADRTLALLPAVGRERVGLLHDLSERLDALLEDPEDAGKVLDEVDDLPREPARAAIAECEEAAAAGETRDRLDRAAREALEHEEAALRQESEGPRPAAWHPRTDGVPFWQAVDFAGTLGDDDRTGIESALLAAGFLTAMIDSEGRLRAQGGQVLVSPRGEPPAQPLSTVLLPDPDAGLPAAAITAVLNTIGFEDPAAVASVSRDGRWHNGVLRGRHTAETARYIGRAARDVATAARRVRLDEIRADLTRLDLAERKRLVDTPDPARRRREIDDHLATAPDSGALRAALDRRRQVTAGVHTAVTTAVGLRDRATALRAQWSTELETHRALCRHAGVPADLADLEALVEACRAAETACSELARDLAEVDAARTRFAAAVERFDLSTSVRVDAEELADSCRREWHAAAAAAAARAAAADLDVAELERELRRSEEERARADEQCRRTVAHREGLGRAVAEVRQRCAAARARLKRDRADLLAAGERLAWRLCEFRAALADGPGSVPLPDALTRPDDPEHVRAVAQELLDALPPASETDEDALLDAVRRFDRDTAGRFTVEHTAEDGTHRVRIAENGDVRTPAALLTTLARRVEEHRRQMAQREREVLTTVMLGGTVDEVRRCLDRARRLVDEVDECLTATRTTHGIGVRLGWVPAHADPDAEQLAHLFAEPTTAEVAEELAEVLGRRIERSYAADPAAGWVQHLARALDPRRWHDVEVTLTGPETGRERRISPRARISRGELRFVSYATMLAAVDLCLSGLPESDRAWRPVVLDDVFAGMDEPTAGTLVELLTRRDLDVLATGHSSWRCVSHEAELDVYEIHRDEDGAAVATLVREHGHGRHARPLVGPHM</sequence>
<reference evidence="1" key="1">
    <citation type="submission" date="2022-10" db="EMBL/GenBank/DDBJ databases">
        <title>Rhodococcus ferula Z13 complete genome.</title>
        <authorList>
            <person name="Long X."/>
            <person name="Zang M."/>
        </authorList>
    </citation>
    <scope>NUCLEOTIDE SEQUENCE</scope>
    <source>
        <strain evidence="1">Z13</strain>
    </source>
</reference>
<protein>
    <submittedName>
        <fullName evidence="1">TIGR02680 family protein</fullName>
    </submittedName>
</protein>
<accession>A0ACD4DJY2</accession>
<name>A0ACD4DJY2_9NOCA</name>
<organism evidence="1 2">
    <name type="scientific">Rhodococcus sacchari</name>
    <dbReference type="NCBI Taxonomy" id="2962047"/>
    <lineage>
        <taxon>Bacteria</taxon>
        <taxon>Bacillati</taxon>
        <taxon>Actinomycetota</taxon>
        <taxon>Actinomycetes</taxon>
        <taxon>Mycobacteriales</taxon>
        <taxon>Nocardiaceae</taxon>
        <taxon>Rhodococcus</taxon>
    </lineage>
</organism>
<dbReference type="EMBL" id="CP107551">
    <property type="protein sequence ID" value="UYP20281.1"/>
    <property type="molecule type" value="Genomic_DNA"/>
</dbReference>
<keyword evidence="2" id="KW-1185">Reference proteome</keyword>
<dbReference type="Proteomes" id="UP001156484">
    <property type="component" value="Chromosome"/>
</dbReference>